<sequence>MYRCPSAEGRLQMHYQEQKPQYPIIPESPSQLQKRTRKSIKDQKRLELRDRCKSDPLLCAAILKKLAGRKPQRKDFGLVPGGDAQASNNEPGSSTIDLDDDFAENDKETLEADADDQFQTQIEQNEEVNTFPDELPDDVVAQLPHVDYAAAARGLCP</sequence>
<organism evidence="2 3">
    <name type="scientific">Fusarium poae</name>
    <dbReference type="NCBI Taxonomy" id="36050"/>
    <lineage>
        <taxon>Eukaryota</taxon>
        <taxon>Fungi</taxon>
        <taxon>Dikarya</taxon>
        <taxon>Ascomycota</taxon>
        <taxon>Pezizomycotina</taxon>
        <taxon>Sordariomycetes</taxon>
        <taxon>Hypocreomycetidae</taxon>
        <taxon>Hypocreales</taxon>
        <taxon>Nectriaceae</taxon>
        <taxon>Fusarium</taxon>
    </lineage>
</organism>
<name>A0A1B8AHZ1_FUSPO</name>
<protein>
    <submittedName>
        <fullName evidence="2">Uncharacterized protein</fullName>
    </submittedName>
</protein>
<proteinExistence type="predicted"/>
<evidence type="ECO:0000313" key="2">
    <source>
        <dbReference type="EMBL" id="OBS20132.1"/>
    </source>
</evidence>
<evidence type="ECO:0000313" key="3">
    <source>
        <dbReference type="Proteomes" id="UP000091967"/>
    </source>
</evidence>
<evidence type="ECO:0000256" key="1">
    <source>
        <dbReference type="SAM" id="MobiDB-lite"/>
    </source>
</evidence>
<feature type="compositionally biased region" description="Polar residues" evidence="1">
    <location>
        <begin position="85"/>
        <end position="96"/>
    </location>
</feature>
<keyword evidence="3" id="KW-1185">Reference proteome</keyword>
<feature type="region of interest" description="Disordered" evidence="1">
    <location>
        <begin position="1"/>
        <end position="41"/>
    </location>
</feature>
<gene>
    <name evidence="2" type="ORF">FPOA_11854</name>
</gene>
<dbReference type="AlphaFoldDB" id="A0A1B8AHZ1"/>
<dbReference type="Proteomes" id="UP000091967">
    <property type="component" value="Unassembled WGS sequence"/>
</dbReference>
<comment type="caution">
    <text evidence="2">The sequence shown here is derived from an EMBL/GenBank/DDBJ whole genome shotgun (WGS) entry which is preliminary data.</text>
</comment>
<accession>A0A1B8AHZ1</accession>
<feature type="region of interest" description="Disordered" evidence="1">
    <location>
        <begin position="72"/>
        <end position="100"/>
    </location>
</feature>
<reference evidence="2 3" key="1">
    <citation type="submission" date="2016-06" db="EMBL/GenBank/DDBJ databases">
        <title>Living apart together: crosstalk between the core and supernumerary genomes in a fungal plant pathogen.</title>
        <authorList>
            <person name="Vanheule A."/>
            <person name="Audenaert K."/>
            <person name="Warris S."/>
            <person name="Van De Geest H."/>
            <person name="Schijlen E."/>
            <person name="Hofte M."/>
            <person name="De Saeger S."/>
            <person name="Haesaert G."/>
            <person name="Waalwijk C."/>
            <person name="Van Der Lee T."/>
        </authorList>
    </citation>
    <scope>NUCLEOTIDE SEQUENCE [LARGE SCALE GENOMIC DNA]</scope>
    <source>
        <strain evidence="2 3">2516</strain>
    </source>
</reference>
<dbReference type="EMBL" id="LYXU01000004">
    <property type="protein sequence ID" value="OBS20132.1"/>
    <property type="molecule type" value="Genomic_DNA"/>
</dbReference>